<dbReference type="EMBL" id="CP133548">
    <property type="protein sequence ID" value="WMS86912.1"/>
    <property type="molecule type" value="Genomic_DNA"/>
</dbReference>
<gene>
    <name evidence="1" type="ORF">Q9312_16980</name>
</gene>
<dbReference type="Pfam" id="PF19420">
    <property type="entry name" value="DDAH_eukar"/>
    <property type="match status" value="1"/>
</dbReference>
<dbReference type="PANTHER" id="PTHR43224:SF1">
    <property type="entry name" value="AMIDINOTRANSFERASE"/>
    <property type="match status" value="1"/>
</dbReference>
<organism evidence="1 2">
    <name type="scientific">Pleionea litopenaei</name>
    <dbReference type="NCBI Taxonomy" id="3070815"/>
    <lineage>
        <taxon>Bacteria</taxon>
        <taxon>Pseudomonadati</taxon>
        <taxon>Pseudomonadota</taxon>
        <taxon>Gammaproteobacteria</taxon>
        <taxon>Oceanospirillales</taxon>
        <taxon>Pleioneaceae</taxon>
        <taxon>Pleionea</taxon>
    </lineage>
</organism>
<dbReference type="SUPFAM" id="SSF55909">
    <property type="entry name" value="Pentein"/>
    <property type="match status" value="1"/>
</dbReference>
<dbReference type="Gene3D" id="3.75.10.10">
    <property type="entry name" value="L-arginine/glycine Amidinotransferase, Chain A"/>
    <property type="match status" value="1"/>
</dbReference>
<keyword evidence="2" id="KW-1185">Reference proteome</keyword>
<accession>A0AA51RST0</accession>
<dbReference type="Proteomes" id="UP001239782">
    <property type="component" value="Chromosome"/>
</dbReference>
<dbReference type="RefSeq" id="WP_309202048.1">
    <property type="nucleotide sequence ID" value="NZ_CP133548.1"/>
</dbReference>
<sequence length="308" mass="34185">MSHPHVTSSLIMCRPTSFGFNTQTGADNEFQHKPKANAQAVTQLALAEFDAAVTELESKGLTISILEHAAETELPDAVFPNNWFTTHPDGQLVLYSMKTPNRQQEVCPDKLTRLLHTSGFQFQSITPMDRICNGTLEGTGAMVFDHLNKLVYAALSERCEHKSLLAVSDFLDYSPIAFEALSQHDQPIYHTNVMMSVGKQFAVVCQQSITSDSKQLVLNELLASNKKLIDISFEQCESHFCANIIEVINIKGDPLILMSESAYKGFTLSQRRQLEQFGEPVICSIPTIEQVGGGSLRCMLAENFLPKQ</sequence>
<dbReference type="InterPro" id="IPR014541">
    <property type="entry name" value="Amdntrnsf_FN0238"/>
</dbReference>
<dbReference type="PIRSF" id="PIRSF028188">
    <property type="entry name" value="Amdntrnsf_FN0238"/>
    <property type="match status" value="1"/>
</dbReference>
<protein>
    <submittedName>
        <fullName evidence="1">Arginine deiminase-related protein</fullName>
    </submittedName>
</protein>
<dbReference type="KEGG" id="plei:Q9312_16980"/>
<evidence type="ECO:0000313" key="2">
    <source>
        <dbReference type="Proteomes" id="UP001239782"/>
    </source>
</evidence>
<proteinExistence type="predicted"/>
<dbReference type="PANTHER" id="PTHR43224">
    <property type="entry name" value="AMIDINOTRANSFERASE"/>
    <property type="match status" value="1"/>
</dbReference>
<evidence type="ECO:0000313" key="1">
    <source>
        <dbReference type="EMBL" id="WMS86912.1"/>
    </source>
</evidence>
<dbReference type="AlphaFoldDB" id="A0AA51RST0"/>
<reference evidence="1 2" key="1">
    <citation type="submission" date="2023-08" db="EMBL/GenBank/DDBJ databases">
        <title>Pleionea litopenaei sp. nov., isolated from stomach of juvenile Litopenaeus vannamei.</title>
        <authorList>
            <person name="Rho A.M."/>
            <person name="Hwang C.Y."/>
        </authorList>
    </citation>
    <scope>NUCLEOTIDE SEQUENCE [LARGE SCALE GENOMIC DNA]</scope>
    <source>
        <strain evidence="1 2">HL-JVS1</strain>
    </source>
</reference>
<name>A0AA51RST0_9GAMM</name>